<dbReference type="Proteomes" id="UP001230933">
    <property type="component" value="Chromosome"/>
</dbReference>
<name>A0AAX3ZZJ9_RHOER</name>
<dbReference type="EMBL" id="CP124545">
    <property type="protein sequence ID" value="WMN02084.1"/>
    <property type="molecule type" value="Genomic_DNA"/>
</dbReference>
<organism evidence="2 3">
    <name type="scientific">Rhodococcus erythropolis</name>
    <name type="common">Arthrobacter picolinophilus</name>
    <dbReference type="NCBI Taxonomy" id="1833"/>
    <lineage>
        <taxon>Bacteria</taxon>
        <taxon>Bacillati</taxon>
        <taxon>Actinomycetota</taxon>
        <taxon>Actinomycetes</taxon>
        <taxon>Mycobacteriales</taxon>
        <taxon>Nocardiaceae</taxon>
        <taxon>Rhodococcus</taxon>
        <taxon>Rhodococcus erythropolis group</taxon>
    </lineage>
</organism>
<evidence type="ECO:0000313" key="3">
    <source>
        <dbReference type="Proteomes" id="UP001230933"/>
    </source>
</evidence>
<reference evidence="2" key="1">
    <citation type="submission" date="2023-08" db="EMBL/GenBank/DDBJ databases">
        <title>Isolation and Characterization of Rhodococcus erythropolis MGMM8.</title>
        <authorList>
            <person name="Diabankana R.G.C."/>
            <person name="Afordoanyi D.M."/>
            <person name="Validov S.Z."/>
        </authorList>
    </citation>
    <scope>NUCLEOTIDE SEQUENCE</scope>
    <source>
        <strain evidence="2">MGMM8</strain>
    </source>
</reference>
<dbReference type="RefSeq" id="WP_308372148.1">
    <property type="nucleotide sequence ID" value="NZ_CP124545.1"/>
</dbReference>
<evidence type="ECO:0000256" key="1">
    <source>
        <dbReference type="SAM" id="Phobius"/>
    </source>
</evidence>
<keyword evidence="1" id="KW-0812">Transmembrane</keyword>
<gene>
    <name evidence="2" type="ORF">QIE55_30480</name>
</gene>
<proteinExistence type="predicted"/>
<evidence type="ECO:0000313" key="2">
    <source>
        <dbReference type="EMBL" id="WMN02084.1"/>
    </source>
</evidence>
<keyword evidence="1" id="KW-0472">Membrane</keyword>
<sequence length="125" mass="13544">MRNGIRLLPANALKAFLLLVVVGISVVVAIYGGIYAVTHRSPADGFPKTLTYLDRHYDRNGEPVAEMPRSLTEFDYSKVDHIDDPAVDLYAAVQPRQAVGTGQLTTIVARGENGLFVAYTLQGGP</sequence>
<feature type="transmembrane region" description="Helical" evidence="1">
    <location>
        <begin position="12"/>
        <end position="37"/>
    </location>
</feature>
<accession>A0AAX3ZZJ9</accession>
<protein>
    <submittedName>
        <fullName evidence="2">Uncharacterized protein</fullName>
    </submittedName>
</protein>
<dbReference type="AlphaFoldDB" id="A0AAX3ZZJ9"/>
<keyword evidence="1" id="KW-1133">Transmembrane helix</keyword>